<dbReference type="SUPFAM" id="SSF56563">
    <property type="entry name" value="Major capsid protein gp5"/>
    <property type="match status" value="1"/>
</dbReference>
<dbReference type="Proteomes" id="UP000469194">
    <property type="component" value="Unassembled WGS sequence"/>
</dbReference>
<evidence type="ECO:0000313" key="1">
    <source>
        <dbReference type="EMBL" id="NEG90661.1"/>
    </source>
</evidence>
<evidence type="ECO:0000313" key="2">
    <source>
        <dbReference type="Proteomes" id="UP000469194"/>
    </source>
</evidence>
<keyword evidence="2" id="KW-1185">Reference proteome</keyword>
<reference evidence="1 2" key="1">
    <citation type="submission" date="2019-10" db="EMBL/GenBank/DDBJ databases">
        <title>Bifidobacterium from non-human primates.</title>
        <authorList>
            <person name="Modesto M."/>
        </authorList>
    </citation>
    <scope>NUCLEOTIDE SEQUENCE [LARGE SCALE GENOMIC DNA]</scope>
    <source>
        <strain evidence="1 2">TRE17</strain>
    </source>
</reference>
<dbReference type="AlphaFoldDB" id="A0A6N9Z827"/>
<sequence>MAIFGTGGIKAMPSQIADGIVDQVQSGSAIGVLSQQKAMRFGETSIVTFENRPRAEFVDEGAQKSSTTGSFGVVKTVPHKTQVTMRFDQEVQWAD</sequence>
<comment type="caution">
    <text evidence="1">The sequence shown here is derived from an EMBL/GenBank/DDBJ whole genome shotgun (WGS) entry which is preliminary data.</text>
</comment>
<organism evidence="1 2">
    <name type="scientific">Bifidobacterium aerophilum</name>
    <dbReference type="NCBI Taxonomy" id="1798155"/>
    <lineage>
        <taxon>Bacteria</taxon>
        <taxon>Bacillati</taxon>
        <taxon>Actinomycetota</taxon>
        <taxon>Actinomycetes</taxon>
        <taxon>Bifidobacteriales</taxon>
        <taxon>Bifidobacteriaceae</taxon>
        <taxon>Bifidobacterium</taxon>
    </lineage>
</organism>
<dbReference type="EMBL" id="WHZW01000053">
    <property type="protein sequence ID" value="NEG90661.1"/>
    <property type="molecule type" value="Genomic_DNA"/>
</dbReference>
<name>A0A6N9Z827_9BIFI</name>
<gene>
    <name evidence="1" type="ORF">GFD25_11885</name>
</gene>
<feature type="non-terminal residue" evidence="1">
    <location>
        <position position="95"/>
    </location>
</feature>
<proteinExistence type="predicted"/>
<protein>
    <submittedName>
        <fullName evidence="1">Phage major capsid protein</fullName>
    </submittedName>
</protein>
<accession>A0A6N9Z827</accession>